<dbReference type="SMART" id="SM00240">
    <property type="entry name" value="FHA"/>
    <property type="match status" value="1"/>
</dbReference>
<dbReference type="InterPro" id="IPR022140">
    <property type="entry name" value="Kinesin-like_KIF1-typ"/>
</dbReference>
<evidence type="ECO:0000256" key="1">
    <source>
        <dbReference type="ARBA" id="ARBA00004318"/>
    </source>
</evidence>
<dbReference type="CDD" id="cd00030">
    <property type="entry name" value="C2"/>
    <property type="match status" value="1"/>
</dbReference>
<organism evidence="16 17">
    <name type="scientific">Hyalella azteca</name>
    <name type="common">Amphipod</name>
    <dbReference type="NCBI Taxonomy" id="294128"/>
    <lineage>
        <taxon>Eukaryota</taxon>
        <taxon>Metazoa</taxon>
        <taxon>Ecdysozoa</taxon>
        <taxon>Arthropoda</taxon>
        <taxon>Crustacea</taxon>
        <taxon>Multicrustacea</taxon>
        <taxon>Malacostraca</taxon>
        <taxon>Eumalacostraca</taxon>
        <taxon>Peracarida</taxon>
        <taxon>Amphipoda</taxon>
        <taxon>Senticaudata</taxon>
        <taxon>Talitrida</taxon>
        <taxon>Talitroidea</taxon>
        <taxon>Hyalellidae</taxon>
        <taxon>Hyalella</taxon>
    </lineage>
</organism>
<dbReference type="OrthoDB" id="6341525at2759"/>
<dbReference type="FunFam" id="3.40.850.10:FF:000063">
    <property type="entry name" value="Kinesin-like protein"/>
    <property type="match status" value="1"/>
</dbReference>
<feature type="region of interest" description="Disordered" evidence="13">
    <location>
        <begin position="969"/>
        <end position="994"/>
    </location>
</feature>
<proteinExistence type="inferred from homology"/>
<dbReference type="OMA" id="GFKMNGR"/>
<feature type="binding site" evidence="10">
    <location>
        <begin position="111"/>
        <end position="118"/>
    </location>
    <ligand>
        <name>ATP</name>
        <dbReference type="ChEBI" id="CHEBI:30616"/>
    </ligand>
</feature>
<evidence type="ECO:0000256" key="10">
    <source>
        <dbReference type="PROSITE-ProRule" id="PRU00283"/>
    </source>
</evidence>
<gene>
    <name evidence="17" type="primary">LOC108677854</name>
</gene>
<dbReference type="Pfam" id="PF12423">
    <property type="entry name" value="KIF1B"/>
    <property type="match status" value="1"/>
</dbReference>
<dbReference type="SMART" id="SM00239">
    <property type="entry name" value="C2"/>
    <property type="match status" value="1"/>
</dbReference>
<dbReference type="Gene3D" id="2.60.40.150">
    <property type="entry name" value="C2 domain"/>
    <property type="match status" value="1"/>
</dbReference>
<dbReference type="PRINTS" id="PR00380">
    <property type="entry name" value="KINESINHEAVY"/>
</dbReference>
<dbReference type="GeneID" id="108677854"/>
<dbReference type="GO" id="GO:0003777">
    <property type="term" value="F:microtubule motor activity"/>
    <property type="evidence" value="ECO:0007669"/>
    <property type="project" value="InterPro"/>
</dbReference>
<dbReference type="SUPFAM" id="SSF49562">
    <property type="entry name" value="C2 domain (Calcium/lipid-binding domain, CaLB)"/>
    <property type="match status" value="1"/>
</dbReference>
<dbReference type="AlphaFoldDB" id="A0A8B7P6R2"/>
<dbReference type="InterPro" id="IPR036961">
    <property type="entry name" value="Kinesin_motor_dom_sf"/>
</dbReference>
<dbReference type="PANTHER" id="PTHR47117">
    <property type="entry name" value="STAR-RELATED LIPID TRANSFER PROTEIN 9"/>
    <property type="match status" value="1"/>
</dbReference>
<dbReference type="SMART" id="SM00129">
    <property type="entry name" value="KISc"/>
    <property type="match status" value="1"/>
</dbReference>
<reference evidence="17" key="1">
    <citation type="submission" date="2025-08" db="UniProtKB">
        <authorList>
            <consortium name="RefSeq"/>
        </authorList>
    </citation>
    <scope>IDENTIFICATION</scope>
    <source>
        <tissue evidence="17">Whole organism</tissue>
    </source>
</reference>
<dbReference type="PROSITE" id="PS50067">
    <property type="entry name" value="KINESIN_MOTOR_2"/>
    <property type="match status" value="1"/>
</dbReference>
<keyword evidence="11" id="KW-0493">Microtubule</keyword>
<dbReference type="RefSeq" id="XP_018021645.1">
    <property type="nucleotide sequence ID" value="XM_018166156.2"/>
</dbReference>
<dbReference type="InterPro" id="IPR000253">
    <property type="entry name" value="FHA_dom"/>
</dbReference>
<keyword evidence="16" id="KW-1185">Reference proteome</keyword>
<evidence type="ECO:0000256" key="7">
    <source>
        <dbReference type="ARBA" id="ARBA00023136"/>
    </source>
</evidence>
<sequence length="994" mass="111019">MATENLKVAVRVRPFNTRELQRKAKCIVQMEGKKTGLTNPDDPNDVKTFTYDHSYWSFDGCRERKDGYMEKDPSHPNASKYADQMSVYADLGKGILDSAWQGYNATLFAYGQTGSGKSWSVIGYEPNKGIVPLLCEDIFKGIKEKGAAVQCEVQFSMLEIYNEVVRDLLQPKQGKGGLKIREHPKRGFYAEGLKTTMVTSYEDMNQKMQQGTINRTIASTNMNATSSRAHTIVGIKFIQKSKNATNVETAKTATINLVDLAGSERVEATGATGDRLKEGASINLSLTKLGDCIHALAEQSNGKKNVRVPFRSSTLTKLLRNALGGNSKTVMIAAISPADINFDETISTLRYADRAKQIKTTAIVNEDPVEKLIRELKEENDALKRQLQTGQINPADFVDADNDGINDKDMAKMKAKWEEEMRARMLQNDKEMIEMKKSYEEKLKAQKKDIADPSMKKKEEERLKKPHLYNLNPDPILSGKVVHILKAGATTIGNRKGDPSDITMVGPGIQEQHAVITVTQKNEVNLKPTTSDCRVLVNGTLLVGEATLTHNDRLMIGSTQLWVFQHPATKPPTAKGAKKVPEVTYEYAREEIAAKSGLNIGGDTDLGALQDELLQVMPMVEEANSISEELDKRVKFEIMLVAPEVIGAQGKGKTQIHVKMKNLENGTEFVWPQEKFRDRLYQMKEMYEHYEDEDEWERPEDEDPFQESLETEVHMGTVMVVLQPIAHKMDLDEPFTITNIKGAEVGVMNVAIVPCDGHGKEFTDDDNVFVDEPDDLIGQNLHFKFKIKSCRGLPSRYKDMYCSYSMYLDKEVVATKKVSNTTNPEFNHEKQFDFKPVTAQLVDYLRNGSLVVRVMGKQQLRGSAVPPNVGNLSTKDLLRKDQTVFSRSATQFNLDGGVVDPNKQSMVVELLMMKKTQARLQQKIDAVRKLVKEAEMVSCVKVSTSALKDVLNSSSSNQADQIIRKHLQDPNFKGGSDYGPGGRKAQSSSICVLL</sequence>
<dbReference type="PROSITE" id="PS50004">
    <property type="entry name" value="C2"/>
    <property type="match status" value="1"/>
</dbReference>
<keyword evidence="4 10" id="KW-0067">ATP-binding</keyword>
<dbReference type="Pfam" id="PF00498">
    <property type="entry name" value="FHA"/>
    <property type="match status" value="1"/>
</dbReference>
<evidence type="ECO:0000256" key="11">
    <source>
        <dbReference type="RuleBase" id="RU000394"/>
    </source>
</evidence>
<feature type="compositionally biased region" description="Polar residues" evidence="13">
    <location>
        <begin position="985"/>
        <end position="994"/>
    </location>
</feature>
<feature type="coiled-coil region" evidence="12">
    <location>
        <begin position="366"/>
        <end position="393"/>
    </location>
</feature>
<dbReference type="InterPro" id="IPR035892">
    <property type="entry name" value="C2_domain_sf"/>
</dbReference>
<dbReference type="Pfam" id="PF00225">
    <property type="entry name" value="Kinesin"/>
    <property type="match status" value="1"/>
</dbReference>
<keyword evidence="3 10" id="KW-0547">Nucleotide-binding</keyword>
<dbReference type="InterPro" id="IPR027417">
    <property type="entry name" value="P-loop_NTPase"/>
</dbReference>
<evidence type="ECO:0000256" key="9">
    <source>
        <dbReference type="ARBA" id="ARBA00054688"/>
    </source>
</evidence>
<dbReference type="PROSITE" id="PS00411">
    <property type="entry name" value="KINESIN_MOTOR_1"/>
    <property type="match status" value="1"/>
</dbReference>
<evidence type="ECO:0000256" key="3">
    <source>
        <dbReference type="ARBA" id="ARBA00022741"/>
    </source>
</evidence>
<evidence type="ECO:0000256" key="6">
    <source>
        <dbReference type="ARBA" id="ARBA00023128"/>
    </source>
</evidence>
<comment type="function">
    <text evidence="9">Microtubule-dependent motor protein required for mitochondrion morphology and transport of mitochondria in neuronal cells.</text>
</comment>
<evidence type="ECO:0000256" key="8">
    <source>
        <dbReference type="ARBA" id="ARBA00023175"/>
    </source>
</evidence>
<evidence type="ECO:0000256" key="5">
    <source>
        <dbReference type="ARBA" id="ARBA00023054"/>
    </source>
</evidence>
<keyword evidence="2" id="KW-0813">Transport</keyword>
<dbReference type="InterPro" id="IPR019821">
    <property type="entry name" value="Kinesin_motor_CS"/>
</dbReference>
<evidence type="ECO:0000256" key="2">
    <source>
        <dbReference type="ARBA" id="ARBA00022448"/>
    </source>
</evidence>
<evidence type="ECO:0000256" key="4">
    <source>
        <dbReference type="ARBA" id="ARBA00022840"/>
    </source>
</evidence>
<evidence type="ECO:0000256" key="12">
    <source>
        <dbReference type="SAM" id="Coils"/>
    </source>
</evidence>
<comment type="similarity">
    <text evidence="10 11">Belongs to the TRAFAC class myosin-kinesin ATPase superfamily. Kinesin family.</text>
</comment>
<protein>
    <recommendedName>
        <fullName evidence="11">Kinesin-like protein</fullName>
    </recommendedName>
</protein>
<dbReference type="GO" id="GO:0005524">
    <property type="term" value="F:ATP binding"/>
    <property type="evidence" value="ECO:0007669"/>
    <property type="project" value="UniProtKB-UniRule"/>
</dbReference>
<dbReference type="KEGG" id="hazt:108677854"/>
<dbReference type="InterPro" id="IPR000008">
    <property type="entry name" value="C2_dom"/>
</dbReference>
<keyword evidence="5 12" id="KW-0175">Coiled coil</keyword>
<dbReference type="GO" id="GO:0005874">
    <property type="term" value="C:microtubule"/>
    <property type="evidence" value="ECO:0007669"/>
    <property type="project" value="UniProtKB-KW"/>
</dbReference>
<evidence type="ECO:0000313" key="17">
    <source>
        <dbReference type="RefSeq" id="XP_018021645.1"/>
    </source>
</evidence>
<dbReference type="GO" id="GO:0031966">
    <property type="term" value="C:mitochondrial membrane"/>
    <property type="evidence" value="ECO:0007669"/>
    <property type="project" value="UniProtKB-SubCell"/>
</dbReference>
<dbReference type="GO" id="GO:0008017">
    <property type="term" value="F:microtubule binding"/>
    <property type="evidence" value="ECO:0007669"/>
    <property type="project" value="InterPro"/>
</dbReference>
<keyword evidence="7" id="KW-0472">Membrane</keyword>
<dbReference type="Gene3D" id="2.60.200.20">
    <property type="match status" value="1"/>
</dbReference>
<dbReference type="GO" id="GO:0007018">
    <property type="term" value="P:microtubule-based movement"/>
    <property type="evidence" value="ECO:0007669"/>
    <property type="project" value="InterPro"/>
</dbReference>
<dbReference type="SUPFAM" id="SSF52540">
    <property type="entry name" value="P-loop containing nucleoside triphosphate hydrolases"/>
    <property type="match status" value="1"/>
</dbReference>
<dbReference type="Proteomes" id="UP000694843">
    <property type="component" value="Unplaced"/>
</dbReference>
<feature type="domain" description="Kinesin motor" evidence="15">
    <location>
        <begin position="5"/>
        <end position="358"/>
    </location>
</feature>
<dbReference type="InterPro" id="IPR001752">
    <property type="entry name" value="Kinesin_motor_dom"/>
</dbReference>
<feature type="domain" description="C2" evidence="14">
    <location>
        <begin position="764"/>
        <end position="887"/>
    </location>
</feature>
<dbReference type="Gene3D" id="3.40.850.10">
    <property type="entry name" value="Kinesin motor domain"/>
    <property type="match status" value="1"/>
</dbReference>
<evidence type="ECO:0000313" key="16">
    <source>
        <dbReference type="Proteomes" id="UP000694843"/>
    </source>
</evidence>
<dbReference type="Pfam" id="PF00168">
    <property type="entry name" value="C2"/>
    <property type="match status" value="1"/>
</dbReference>
<accession>A0A8B7P6R2</accession>
<evidence type="ECO:0000256" key="13">
    <source>
        <dbReference type="SAM" id="MobiDB-lite"/>
    </source>
</evidence>
<keyword evidence="6" id="KW-0496">Mitochondrion</keyword>
<dbReference type="FunFam" id="2.60.200.20:FF:000034">
    <property type="entry name" value="kinesin-like protein KIF28P"/>
    <property type="match status" value="1"/>
</dbReference>
<dbReference type="InterPro" id="IPR008984">
    <property type="entry name" value="SMAD_FHA_dom_sf"/>
</dbReference>
<dbReference type="SUPFAM" id="SSF49879">
    <property type="entry name" value="SMAD/FHA domain"/>
    <property type="match status" value="1"/>
</dbReference>
<keyword evidence="8 10" id="KW-0505">Motor protein</keyword>
<comment type="subcellular location">
    <subcellularLocation>
        <location evidence="1">Mitochondrion membrane</location>
        <topology evidence="1">Peripheral membrane protein</topology>
    </subcellularLocation>
</comment>
<evidence type="ECO:0000259" key="15">
    <source>
        <dbReference type="PROSITE" id="PS50067"/>
    </source>
</evidence>
<evidence type="ECO:0000259" key="14">
    <source>
        <dbReference type="PROSITE" id="PS50004"/>
    </source>
</evidence>
<name>A0A8B7P6R2_HYAAZ</name>